<dbReference type="AlphaFoldDB" id="A0A7E4VX00"/>
<name>A0A7E4VX00_PANRE</name>
<reference evidence="3" key="2">
    <citation type="submission" date="2020-10" db="UniProtKB">
        <authorList>
            <consortium name="WormBaseParasite"/>
        </authorList>
    </citation>
    <scope>IDENTIFICATION</scope>
</reference>
<organism evidence="2 3">
    <name type="scientific">Panagrellus redivivus</name>
    <name type="common">Microworm</name>
    <dbReference type="NCBI Taxonomy" id="6233"/>
    <lineage>
        <taxon>Eukaryota</taxon>
        <taxon>Metazoa</taxon>
        <taxon>Ecdysozoa</taxon>
        <taxon>Nematoda</taxon>
        <taxon>Chromadorea</taxon>
        <taxon>Rhabditida</taxon>
        <taxon>Tylenchina</taxon>
        <taxon>Panagrolaimomorpha</taxon>
        <taxon>Panagrolaimoidea</taxon>
        <taxon>Panagrolaimidae</taxon>
        <taxon>Panagrellus</taxon>
    </lineage>
</organism>
<feature type="region of interest" description="Disordered" evidence="1">
    <location>
        <begin position="43"/>
        <end position="66"/>
    </location>
</feature>
<reference evidence="2" key="1">
    <citation type="journal article" date="2013" name="Genetics">
        <title>The draft genome and transcriptome of Panagrellus redivivus are shaped by the harsh demands of a free-living lifestyle.</title>
        <authorList>
            <person name="Srinivasan J."/>
            <person name="Dillman A.R."/>
            <person name="Macchietto M.G."/>
            <person name="Heikkinen L."/>
            <person name="Lakso M."/>
            <person name="Fracchia K.M."/>
            <person name="Antoshechkin I."/>
            <person name="Mortazavi A."/>
            <person name="Wong G."/>
            <person name="Sternberg P.W."/>
        </authorList>
    </citation>
    <scope>NUCLEOTIDE SEQUENCE [LARGE SCALE GENOMIC DNA]</scope>
    <source>
        <strain evidence="2">MT8872</strain>
    </source>
</reference>
<protein>
    <submittedName>
        <fullName evidence="3">Uncharacterized protein</fullName>
    </submittedName>
</protein>
<evidence type="ECO:0000313" key="3">
    <source>
        <dbReference type="WBParaSite" id="Pan_g44.t1"/>
    </source>
</evidence>
<sequence length="66" mass="7529">MQEMPAMRALKLTKLSRRFIRDGNANNSSGMLEDHLALMTTGSNQGEHDFKATSTGMEFRENRIRK</sequence>
<accession>A0A7E4VX00</accession>
<evidence type="ECO:0000256" key="1">
    <source>
        <dbReference type="SAM" id="MobiDB-lite"/>
    </source>
</evidence>
<evidence type="ECO:0000313" key="2">
    <source>
        <dbReference type="Proteomes" id="UP000492821"/>
    </source>
</evidence>
<proteinExistence type="predicted"/>
<dbReference type="Proteomes" id="UP000492821">
    <property type="component" value="Unassembled WGS sequence"/>
</dbReference>
<keyword evidence="2" id="KW-1185">Reference proteome</keyword>
<dbReference type="WBParaSite" id="Pan_g44.t1">
    <property type="protein sequence ID" value="Pan_g44.t1"/>
    <property type="gene ID" value="Pan_g44"/>
</dbReference>